<sequence length="68" mass="7367">MFDWDAGISWLCATVVSSAVSAMFFSAGSSGSFEVPATILKFLLARHVQLARSIPLRERYLKAAGNSE</sequence>
<protein>
    <submittedName>
        <fullName evidence="2">Uncharacterized protein</fullName>
    </submittedName>
</protein>
<proteinExistence type="predicted"/>
<evidence type="ECO:0000313" key="2">
    <source>
        <dbReference type="EMBL" id="EKF43785.1"/>
    </source>
</evidence>
<dbReference type="Proteomes" id="UP000007374">
    <property type="component" value="Unassembled WGS sequence"/>
</dbReference>
<keyword evidence="3" id="KW-1185">Reference proteome</keyword>
<evidence type="ECO:0000313" key="3">
    <source>
        <dbReference type="Proteomes" id="UP000007374"/>
    </source>
</evidence>
<dbReference type="AlphaFoldDB" id="K2NWU6"/>
<keyword evidence="1" id="KW-1133">Transmembrane helix</keyword>
<evidence type="ECO:0000256" key="1">
    <source>
        <dbReference type="SAM" id="Phobius"/>
    </source>
</evidence>
<reference evidence="2 3" key="1">
    <citation type="journal article" date="2012" name="J. Bacteriol.">
        <title>Genome Sequence of Nitratireductor indicus Type Strain C115.</title>
        <authorList>
            <person name="Lai Q."/>
            <person name="Li G."/>
            <person name="Yu Z."/>
            <person name="Shao Z."/>
        </authorList>
    </citation>
    <scope>NUCLEOTIDE SEQUENCE [LARGE SCALE GENOMIC DNA]</scope>
    <source>
        <strain evidence="2 3">C115</strain>
    </source>
</reference>
<feature type="transmembrane region" description="Helical" evidence="1">
    <location>
        <begin position="6"/>
        <end position="25"/>
    </location>
</feature>
<comment type="caution">
    <text evidence="2">The sequence shown here is derived from an EMBL/GenBank/DDBJ whole genome shotgun (WGS) entry which is preliminary data.</text>
</comment>
<keyword evidence="1" id="KW-0812">Transmembrane</keyword>
<dbReference type="EMBL" id="AMSI01000002">
    <property type="protein sequence ID" value="EKF43785.1"/>
    <property type="molecule type" value="Genomic_DNA"/>
</dbReference>
<gene>
    <name evidence="2" type="ORF">NA8A_03195</name>
</gene>
<accession>K2NWU6</accession>
<name>K2NWU6_9HYPH</name>
<organism evidence="2 3">
    <name type="scientific">Nitratireductor indicus C115</name>
    <dbReference type="NCBI Taxonomy" id="1231190"/>
    <lineage>
        <taxon>Bacteria</taxon>
        <taxon>Pseudomonadati</taxon>
        <taxon>Pseudomonadota</taxon>
        <taxon>Alphaproteobacteria</taxon>
        <taxon>Hyphomicrobiales</taxon>
        <taxon>Phyllobacteriaceae</taxon>
        <taxon>Nitratireductor</taxon>
    </lineage>
</organism>
<keyword evidence="1" id="KW-0472">Membrane</keyword>